<accession>A0A183JS27</accession>
<evidence type="ECO:0000313" key="2">
    <source>
        <dbReference type="EMBL" id="VDO96311.1"/>
    </source>
</evidence>
<keyword evidence="3" id="KW-1185">Reference proteome</keyword>
<protein>
    <submittedName>
        <fullName evidence="2 4">Uncharacterized protein</fullName>
    </submittedName>
</protein>
<reference evidence="4" key="1">
    <citation type="submission" date="2016-06" db="UniProtKB">
        <authorList>
            <consortium name="WormBaseParasite"/>
        </authorList>
    </citation>
    <scope>IDENTIFICATION</scope>
</reference>
<evidence type="ECO:0000313" key="3">
    <source>
        <dbReference type="Proteomes" id="UP000279833"/>
    </source>
</evidence>
<name>A0A183JS27_9TREM</name>
<reference evidence="2 3" key="2">
    <citation type="submission" date="2018-11" db="EMBL/GenBank/DDBJ databases">
        <authorList>
            <consortium name="Pathogen Informatics"/>
        </authorList>
    </citation>
    <scope>NUCLEOTIDE SEQUENCE [LARGE SCALE GENOMIC DNA]</scope>
    <source>
        <strain evidence="2">Dakar</strain>
        <strain evidence="3">Dakar, Senegal</strain>
    </source>
</reference>
<dbReference type="AlphaFoldDB" id="A0A183JS27"/>
<organism evidence="4">
    <name type="scientific">Schistosoma curassoni</name>
    <dbReference type="NCBI Taxonomy" id="6186"/>
    <lineage>
        <taxon>Eukaryota</taxon>
        <taxon>Metazoa</taxon>
        <taxon>Spiralia</taxon>
        <taxon>Lophotrochozoa</taxon>
        <taxon>Platyhelminthes</taxon>
        <taxon>Trematoda</taxon>
        <taxon>Digenea</taxon>
        <taxon>Strigeidida</taxon>
        <taxon>Schistosomatoidea</taxon>
        <taxon>Schistosomatidae</taxon>
        <taxon>Schistosoma</taxon>
    </lineage>
</organism>
<sequence length="78" mass="8644">MERLDNVGNRQDQSNSNGNEEIQLGSTGNQRNPLDTSWTEKAKYGEMLLNSSHEEENAPHTQGFALMLSKIARNALVG</sequence>
<dbReference type="EMBL" id="UZAK01009207">
    <property type="protein sequence ID" value="VDO96311.1"/>
    <property type="molecule type" value="Genomic_DNA"/>
</dbReference>
<feature type="region of interest" description="Disordered" evidence="1">
    <location>
        <begin position="1"/>
        <end position="37"/>
    </location>
</feature>
<feature type="compositionally biased region" description="Polar residues" evidence="1">
    <location>
        <begin position="8"/>
        <end position="37"/>
    </location>
</feature>
<evidence type="ECO:0000313" key="4">
    <source>
        <dbReference type="WBParaSite" id="SCUD_0000551601-mRNA-1"/>
    </source>
</evidence>
<proteinExistence type="predicted"/>
<gene>
    <name evidence="2" type="ORF">SCUD_LOCUS5516</name>
</gene>
<dbReference type="WBParaSite" id="SCUD_0000551601-mRNA-1">
    <property type="protein sequence ID" value="SCUD_0000551601-mRNA-1"/>
    <property type="gene ID" value="SCUD_0000551601"/>
</dbReference>
<dbReference type="Proteomes" id="UP000279833">
    <property type="component" value="Unassembled WGS sequence"/>
</dbReference>
<evidence type="ECO:0000256" key="1">
    <source>
        <dbReference type="SAM" id="MobiDB-lite"/>
    </source>
</evidence>